<evidence type="ECO:0000313" key="1">
    <source>
        <dbReference type="EMBL" id="EHN02464.1"/>
    </source>
</evidence>
<comment type="caution">
    <text evidence="1">The sequence shown here is derived from an EMBL/GenBank/DDBJ whole genome shotgun (WGS) entry which is preliminary data.</text>
</comment>
<dbReference type="OrthoDB" id="4067935at2759"/>
<keyword evidence="2" id="KW-1185">Reference proteome</keyword>
<gene>
    <name evidence="1" type="ORF">VIN7_7068</name>
</gene>
<dbReference type="HOGENOM" id="CLU_1050343_0_0_1"/>
<dbReference type="PhylomeDB" id="H0GUQ0"/>
<accession>H0GUQ0</accession>
<evidence type="ECO:0000313" key="2">
    <source>
        <dbReference type="Proteomes" id="UP000009009"/>
    </source>
</evidence>
<dbReference type="EMBL" id="AGVY01000210">
    <property type="protein sequence ID" value="EHN02464.1"/>
    <property type="molecule type" value="Genomic_DNA"/>
</dbReference>
<protein>
    <submittedName>
        <fullName evidence="1">YGL117W-like protein</fullName>
    </submittedName>
</protein>
<reference evidence="1 2" key="1">
    <citation type="journal article" date="2012" name="FEMS Yeast Res.">
        <title>The genome sequence of the wine yeast VIN7 reveals an allotriploid hybrid genome with Saccharomyces cerevisiae and Saccharomyces kudriavzevii origins.</title>
        <authorList>
            <person name="Borneman A.R."/>
            <person name="Desany B.A."/>
            <person name="Riches D."/>
            <person name="Affourtit J.P."/>
            <person name="Forgan A.H."/>
            <person name="Pretorius I.S."/>
            <person name="Egholm M."/>
            <person name="Chambers P.J."/>
        </authorList>
    </citation>
    <scope>NUCLEOTIDE SEQUENCE [LARGE SCALE GENOMIC DNA]</scope>
    <source>
        <strain evidence="1 2">VIN7</strain>
    </source>
</reference>
<dbReference type="AlphaFoldDB" id="H0GUQ0"/>
<name>H0GUQ0_SACCK</name>
<organism evidence="1 2">
    <name type="scientific">Saccharomyces cerevisiae x Saccharomyces kudriavzevii (strain VIN7)</name>
    <name type="common">Yeast</name>
    <dbReference type="NCBI Taxonomy" id="1095631"/>
    <lineage>
        <taxon>Eukaryota</taxon>
        <taxon>Fungi</taxon>
        <taxon>Dikarya</taxon>
        <taxon>Ascomycota</taxon>
        <taxon>Saccharomycotina</taxon>
        <taxon>Saccharomycetes</taxon>
        <taxon>Saccharomycetales</taxon>
        <taxon>Saccharomycetaceae</taxon>
        <taxon>Saccharomyces</taxon>
    </lineage>
</organism>
<sequence>MKPVSIRDLETDQEKIHLVNTLKDVVCKALLESVDIQIENFMYPNDPKQFTRIFKNNKASHKTSDRDPRVKNYPLSLGIGHSALLPLVYIRQKTNSLRSLNELKRSPTELVNELKMKFKSINEAYSGLHELCRSYLAVDYSNILHQRIFGDIITQSGFMLDILHRFATITSSVAQEEGEASTLVSTANQLIEDINLFYKRIINNSNAYTEYHLIKHGINRNQSEETLVELEFKTMDVSDMRLDDEFDDFLQHRKASLRIIYRRVI</sequence>
<dbReference type="Proteomes" id="UP000009009">
    <property type="component" value="Unassembled WGS sequence"/>
</dbReference>
<proteinExistence type="predicted"/>